<dbReference type="GO" id="GO:0006313">
    <property type="term" value="P:DNA transposition"/>
    <property type="evidence" value="ECO:0007669"/>
    <property type="project" value="InterPro"/>
</dbReference>
<sequence length="77" mass="8745">IGFSPVSKNSIDSLKYDRLIYVNHHYIRVDTLSAANQKIIHAHRKLAITKLWGDGYMASADGIRYTTPQRSQIGRES</sequence>
<reference evidence="2" key="1">
    <citation type="submission" date="2013-12" db="EMBL/GenBank/DDBJ databases">
        <title>A Varibaculum cambriense genome reconstructed from a premature infant gut community with otherwise low bacterial novelty that shifts toward anaerobic metabolism during the third week of life.</title>
        <authorList>
            <person name="Brown C.T."/>
            <person name="Sharon I."/>
            <person name="Thomas B.C."/>
            <person name="Castelle C.J."/>
            <person name="Morowitz M.J."/>
            <person name="Banfield J.F."/>
        </authorList>
    </citation>
    <scope>NUCLEOTIDE SEQUENCE</scope>
</reference>
<evidence type="ECO:0000313" key="2">
    <source>
        <dbReference type="EMBL" id="ETJ29601.1"/>
    </source>
</evidence>
<organism evidence="2">
    <name type="scientific">human gut metagenome</name>
    <dbReference type="NCBI Taxonomy" id="408170"/>
    <lineage>
        <taxon>unclassified sequences</taxon>
        <taxon>metagenomes</taxon>
        <taxon>organismal metagenomes</taxon>
    </lineage>
</organism>
<dbReference type="InterPro" id="IPR002513">
    <property type="entry name" value="Tn3_Tnp_DDE_dom"/>
</dbReference>
<comment type="caution">
    <text evidence="2">The sequence shown here is derived from an EMBL/GenBank/DDBJ whole genome shotgun (WGS) entry which is preliminary data.</text>
</comment>
<name>W1XHH7_9ZZZZ</name>
<accession>W1XHH7</accession>
<dbReference type="EMBL" id="AZMM01015871">
    <property type="protein sequence ID" value="ETJ29601.1"/>
    <property type="molecule type" value="Genomic_DNA"/>
</dbReference>
<gene>
    <name evidence="2" type="ORF">Q604_UNBC15871G0001</name>
</gene>
<evidence type="ECO:0000259" key="1">
    <source>
        <dbReference type="Pfam" id="PF01526"/>
    </source>
</evidence>
<feature type="non-terminal residue" evidence="2">
    <location>
        <position position="1"/>
    </location>
</feature>
<feature type="non-terminal residue" evidence="2">
    <location>
        <position position="77"/>
    </location>
</feature>
<dbReference type="AlphaFoldDB" id="W1XHH7"/>
<dbReference type="Pfam" id="PF01526">
    <property type="entry name" value="DDE_Tnp_Tn3"/>
    <property type="match status" value="1"/>
</dbReference>
<proteinExistence type="predicted"/>
<feature type="domain" description="Tn3 transposase DDE" evidence="1">
    <location>
        <begin position="1"/>
        <end position="73"/>
    </location>
</feature>
<dbReference type="GO" id="GO:0004803">
    <property type="term" value="F:transposase activity"/>
    <property type="evidence" value="ECO:0007669"/>
    <property type="project" value="InterPro"/>
</dbReference>
<protein>
    <submittedName>
        <fullName evidence="2">Transposase</fullName>
    </submittedName>
</protein>